<proteinExistence type="predicted"/>
<evidence type="ECO:0000313" key="1">
    <source>
        <dbReference type="EMBL" id="SDR90493.1"/>
    </source>
</evidence>
<dbReference type="Proteomes" id="UP000243359">
    <property type="component" value="Chromosome I"/>
</dbReference>
<gene>
    <name evidence="1" type="ORF">SAMN05216221_0619</name>
</gene>
<accession>A0A1H1MUD7</accession>
<reference evidence="2" key="1">
    <citation type="submission" date="2016-10" db="EMBL/GenBank/DDBJ databases">
        <authorList>
            <person name="Varghese N."/>
            <person name="Submissions S."/>
        </authorList>
    </citation>
    <scope>NUCLEOTIDE SEQUENCE [LARGE SCALE GENOMIC DNA]</scope>
    <source>
        <strain evidence="2">KCTC 32247</strain>
    </source>
</reference>
<organism evidence="1 2">
    <name type="scientific">Pseudomonas oryzae</name>
    <dbReference type="NCBI Taxonomy" id="1392877"/>
    <lineage>
        <taxon>Bacteria</taxon>
        <taxon>Pseudomonadati</taxon>
        <taxon>Pseudomonadota</taxon>
        <taxon>Gammaproteobacteria</taxon>
        <taxon>Pseudomonadales</taxon>
        <taxon>Pseudomonadaceae</taxon>
        <taxon>Pseudomonas</taxon>
    </lineage>
</organism>
<sequence>MASPQLAVFENEVYDMLAAKRLTMAAALADQHDYRAELRSMRREDDPKRYTHVGDMLVIQALARAANRNLDRVFALIME</sequence>
<protein>
    <submittedName>
        <fullName evidence="1">Uncharacterized protein</fullName>
    </submittedName>
</protein>
<name>A0A1H1MUD7_9PSED</name>
<keyword evidence="2" id="KW-1185">Reference proteome</keyword>
<evidence type="ECO:0000313" key="2">
    <source>
        <dbReference type="Proteomes" id="UP000243359"/>
    </source>
</evidence>
<dbReference type="EMBL" id="LT629751">
    <property type="protein sequence ID" value="SDR90493.1"/>
    <property type="molecule type" value="Genomic_DNA"/>
</dbReference>
<dbReference type="AlphaFoldDB" id="A0A1H1MUD7"/>